<keyword evidence="8" id="KW-1185">Reference proteome</keyword>
<feature type="transmembrane region" description="Helical" evidence="5">
    <location>
        <begin position="102"/>
        <end position="122"/>
    </location>
</feature>
<dbReference type="InterPro" id="IPR036259">
    <property type="entry name" value="MFS_trans_sf"/>
</dbReference>
<dbReference type="SUPFAM" id="SSF103473">
    <property type="entry name" value="MFS general substrate transporter"/>
    <property type="match status" value="1"/>
</dbReference>
<dbReference type="GeneTree" id="ENSGT00940000156846"/>
<dbReference type="GO" id="GO:0046323">
    <property type="term" value="P:D-glucose import"/>
    <property type="evidence" value="ECO:0007669"/>
    <property type="project" value="TreeGrafter"/>
</dbReference>
<keyword evidence="2 5" id="KW-0812">Transmembrane</keyword>
<dbReference type="Ensembl" id="ENSPMRT00000022148.1">
    <property type="protein sequence ID" value="ENSPMRP00000020860.1"/>
    <property type="gene ID" value="ENSPMRG00000013551.1"/>
</dbReference>
<dbReference type="GO" id="GO:0005886">
    <property type="term" value="C:plasma membrane"/>
    <property type="evidence" value="ECO:0007669"/>
    <property type="project" value="TreeGrafter"/>
</dbReference>
<dbReference type="InterPro" id="IPR005829">
    <property type="entry name" value="Sugar_transporter_CS"/>
</dbReference>
<dbReference type="GO" id="GO:0055056">
    <property type="term" value="F:D-glucose transmembrane transporter activity"/>
    <property type="evidence" value="ECO:0007669"/>
    <property type="project" value="TreeGrafter"/>
</dbReference>
<dbReference type="Proteomes" id="UP000472272">
    <property type="component" value="Chromosome 8"/>
</dbReference>
<feature type="transmembrane region" description="Helical" evidence="5">
    <location>
        <begin position="6"/>
        <end position="29"/>
    </location>
</feature>
<protein>
    <recommendedName>
        <fullName evidence="6">Major facilitator superfamily (MFS) profile domain-containing protein</fullName>
    </recommendedName>
</protein>
<dbReference type="PANTHER" id="PTHR23503">
    <property type="entry name" value="SOLUTE CARRIER FAMILY 2"/>
    <property type="match status" value="1"/>
</dbReference>
<accession>A0A670J9J7</accession>
<dbReference type="PROSITE" id="PS50850">
    <property type="entry name" value="MFS"/>
    <property type="match status" value="1"/>
</dbReference>
<dbReference type="AlphaFoldDB" id="A0A670J9J7"/>
<evidence type="ECO:0000256" key="5">
    <source>
        <dbReference type="SAM" id="Phobius"/>
    </source>
</evidence>
<reference evidence="7 8" key="1">
    <citation type="journal article" date="2019" name="Proc. Natl. Acad. Sci. U.S.A.">
        <title>Regulatory changes in pterin and carotenoid genes underlie balanced color polymorphisms in the wall lizard.</title>
        <authorList>
            <person name="Andrade P."/>
            <person name="Pinho C."/>
            <person name="Perez I de Lanuza G."/>
            <person name="Afonso S."/>
            <person name="Brejcha J."/>
            <person name="Rubin C.J."/>
            <person name="Wallerman O."/>
            <person name="Pereira P."/>
            <person name="Sabatino S.J."/>
            <person name="Bellati A."/>
            <person name="Pellitteri-Rosa D."/>
            <person name="Bosakova Z."/>
            <person name="Bunikis I."/>
            <person name="Carretero M.A."/>
            <person name="Feiner N."/>
            <person name="Marsik P."/>
            <person name="Pauperio F."/>
            <person name="Salvi D."/>
            <person name="Soler L."/>
            <person name="While G.M."/>
            <person name="Uller T."/>
            <person name="Font E."/>
            <person name="Andersson L."/>
            <person name="Carneiro M."/>
        </authorList>
    </citation>
    <scope>NUCLEOTIDE SEQUENCE</scope>
</reference>
<dbReference type="GO" id="GO:0070837">
    <property type="term" value="P:dehydroascorbic acid transport"/>
    <property type="evidence" value="ECO:0007669"/>
    <property type="project" value="TreeGrafter"/>
</dbReference>
<dbReference type="InterPro" id="IPR020846">
    <property type="entry name" value="MFS_dom"/>
</dbReference>
<feature type="transmembrane region" description="Helical" evidence="5">
    <location>
        <begin position="69"/>
        <end position="90"/>
    </location>
</feature>
<reference evidence="7" key="2">
    <citation type="submission" date="2025-08" db="UniProtKB">
        <authorList>
            <consortium name="Ensembl"/>
        </authorList>
    </citation>
    <scope>IDENTIFICATION</scope>
</reference>
<dbReference type="InterPro" id="IPR045263">
    <property type="entry name" value="GLUT"/>
</dbReference>
<evidence type="ECO:0000313" key="7">
    <source>
        <dbReference type="Ensembl" id="ENSPMRP00000020860.1"/>
    </source>
</evidence>
<dbReference type="PROSITE" id="PS00217">
    <property type="entry name" value="SUGAR_TRANSPORT_2"/>
    <property type="match status" value="1"/>
</dbReference>
<reference evidence="7" key="3">
    <citation type="submission" date="2025-09" db="UniProtKB">
        <authorList>
            <consortium name="Ensembl"/>
        </authorList>
    </citation>
    <scope>IDENTIFICATION</scope>
</reference>
<organism evidence="7 8">
    <name type="scientific">Podarcis muralis</name>
    <name type="common">Wall lizard</name>
    <name type="synonym">Lacerta muralis</name>
    <dbReference type="NCBI Taxonomy" id="64176"/>
    <lineage>
        <taxon>Eukaryota</taxon>
        <taxon>Metazoa</taxon>
        <taxon>Chordata</taxon>
        <taxon>Craniata</taxon>
        <taxon>Vertebrata</taxon>
        <taxon>Euteleostomi</taxon>
        <taxon>Lepidosauria</taxon>
        <taxon>Squamata</taxon>
        <taxon>Bifurcata</taxon>
        <taxon>Unidentata</taxon>
        <taxon>Episquamata</taxon>
        <taxon>Laterata</taxon>
        <taxon>Lacertibaenia</taxon>
        <taxon>Lacertidae</taxon>
        <taxon>Podarcis</taxon>
    </lineage>
</organism>
<name>A0A670J9J7_PODMU</name>
<evidence type="ECO:0000256" key="3">
    <source>
        <dbReference type="ARBA" id="ARBA00022989"/>
    </source>
</evidence>
<keyword evidence="3 5" id="KW-1133">Transmembrane helix</keyword>
<dbReference type="Pfam" id="PF00083">
    <property type="entry name" value="Sugar_tr"/>
    <property type="match status" value="1"/>
</dbReference>
<keyword evidence="4 5" id="KW-0472">Membrane</keyword>
<evidence type="ECO:0000256" key="1">
    <source>
        <dbReference type="ARBA" id="ARBA00004141"/>
    </source>
</evidence>
<sequence>VDEEDYIDFLYTFTIAIYSLGGLIGSLLVSFMVDRYGRKGALVINNIMSIFSAGFMGCSAVIHAYEYTIFSRLVTGMCSGMFSCIVPLYLGEISPRNMRGSIMTVPMIFVTIGVMVSQILSLQELAGFWERVGLCVCQLLPHLLLLPPHPPSLPLFPNFPPHLPQNPTVNLNSLPLLWKGQAGEAVSTIPSLPGPFRNLHRVMLLRTKCSSILAT</sequence>
<proteinExistence type="predicted"/>
<comment type="subcellular location">
    <subcellularLocation>
        <location evidence="1">Membrane</location>
        <topology evidence="1">Multi-pass membrane protein</topology>
    </subcellularLocation>
</comment>
<evidence type="ECO:0000256" key="4">
    <source>
        <dbReference type="ARBA" id="ARBA00023136"/>
    </source>
</evidence>
<feature type="domain" description="Major facilitator superfamily (MFS) profile" evidence="6">
    <location>
        <begin position="1"/>
        <end position="215"/>
    </location>
</feature>
<evidence type="ECO:0000256" key="2">
    <source>
        <dbReference type="ARBA" id="ARBA00022692"/>
    </source>
</evidence>
<evidence type="ECO:0000259" key="6">
    <source>
        <dbReference type="PROSITE" id="PS50850"/>
    </source>
</evidence>
<dbReference type="PANTHER" id="PTHR23503:SF32">
    <property type="entry name" value="SOLUTE CARRIER FAMILY 2, FACILITATED GLUCOSE TRANSPORTER MEMBER 5"/>
    <property type="match status" value="1"/>
</dbReference>
<feature type="transmembrane region" description="Helical" evidence="5">
    <location>
        <begin position="41"/>
        <end position="63"/>
    </location>
</feature>
<dbReference type="InterPro" id="IPR005828">
    <property type="entry name" value="MFS_sugar_transport-like"/>
</dbReference>
<dbReference type="Gene3D" id="1.20.1250.20">
    <property type="entry name" value="MFS general substrate transporter like domains"/>
    <property type="match status" value="1"/>
</dbReference>
<evidence type="ECO:0000313" key="8">
    <source>
        <dbReference type="Proteomes" id="UP000472272"/>
    </source>
</evidence>